<dbReference type="InterPro" id="IPR018247">
    <property type="entry name" value="EF_Hand_1_Ca_BS"/>
</dbReference>
<dbReference type="InterPro" id="IPR042095">
    <property type="entry name" value="SUMF_sf"/>
</dbReference>
<name>A0AAP5I2T5_9CYAN</name>
<dbReference type="PANTHER" id="PTHR23150">
    <property type="entry name" value="SULFATASE MODIFYING FACTOR 1, 2"/>
    <property type="match status" value="1"/>
</dbReference>
<keyword evidence="4" id="KW-1185">Reference proteome</keyword>
<evidence type="ECO:0000259" key="1">
    <source>
        <dbReference type="Pfam" id="PF00656"/>
    </source>
</evidence>
<dbReference type="InterPro" id="IPR016187">
    <property type="entry name" value="CTDL_fold"/>
</dbReference>
<dbReference type="PROSITE" id="PS00018">
    <property type="entry name" value="EF_HAND_1"/>
    <property type="match status" value="1"/>
</dbReference>
<evidence type="ECO:0000313" key="4">
    <source>
        <dbReference type="Proteomes" id="UP000667802"/>
    </source>
</evidence>
<dbReference type="PANTHER" id="PTHR23150:SF19">
    <property type="entry name" value="FORMYLGLYCINE-GENERATING ENZYME"/>
    <property type="match status" value="1"/>
</dbReference>
<reference evidence="4" key="1">
    <citation type="journal article" date="2021" name="Science">
        <title>Hunting the eagle killer: A cyanobacterial neurotoxin causes vacuolar myelinopathy.</title>
        <authorList>
            <person name="Breinlinger S."/>
            <person name="Phillips T.J."/>
            <person name="Haram B.N."/>
            <person name="Mares J."/>
            <person name="Martinez Yerena J.A."/>
            <person name="Hrouzek P."/>
            <person name="Sobotka R."/>
            <person name="Henderson W.M."/>
            <person name="Schmieder P."/>
            <person name="Williams S.M."/>
            <person name="Lauderdale J.D."/>
            <person name="Wilde H.D."/>
            <person name="Gerrin W."/>
            <person name="Kust A."/>
            <person name="Washington J.W."/>
            <person name="Wagner C."/>
            <person name="Geier B."/>
            <person name="Liebeke M."/>
            <person name="Enke H."/>
            <person name="Niedermeyer T.H.J."/>
            <person name="Wilde S.B."/>
        </authorList>
    </citation>
    <scope>NUCLEOTIDE SEQUENCE [LARGE SCALE GENOMIC DNA]</scope>
    <source>
        <strain evidence="4">Thurmond2011</strain>
    </source>
</reference>
<dbReference type="InterPro" id="IPR029030">
    <property type="entry name" value="Caspase-like_dom_sf"/>
</dbReference>
<dbReference type="InterPro" id="IPR005532">
    <property type="entry name" value="SUMF_dom"/>
</dbReference>
<feature type="domain" description="Peptidase C14 caspase" evidence="1">
    <location>
        <begin position="3"/>
        <end position="223"/>
    </location>
</feature>
<protein>
    <submittedName>
        <fullName evidence="3">SUMF1/EgtB/PvdO family nonheme iron enzyme</fullName>
    </submittedName>
</protein>
<dbReference type="Pfam" id="PF03781">
    <property type="entry name" value="FGE-sulfatase"/>
    <property type="match status" value="1"/>
</dbReference>
<dbReference type="Gene3D" id="3.90.1580.10">
    <property type="entry name" value="paralog of FGE (formylglycine-generating enzyme)"/>
    <property type="match status" value="1"/>
</dbReference>
<dbReference type="InterPro" id="IPR051043">
    <property type="entry name" value="Sulfatase_Mod_Factor_Kinase"/>
</dbReference>
<dbReference type="NCBIfam" id="NF047832">
    <property type="entry name" value="caspase_w_EACC1"/>
    <property type="match status" value="1"/>
</dbReference>
<dbReference type="SUPFAM" id="SSF52129">
    <property type="entry name" value="Caspase-like"/>
    <property type="match status" value="1"/>
</dbReference>
<dbReference type="GO" id="GO:0006508">
    <property type="term" value="P:proteolysis"/>
    <property type="evidence" value="ECO:0007669"/>
    <property type="project" value="InterPro"/>
</dbReference>
<dbReference type="InterPro" id="IPR011600">
    <property type="entry name" value="Pept_C14_caspase"/>
</dbReference>
<dbReference type="Gene3D" id="3.40.50.1460">
    <property type="match status" value="1"/>
</dbReference>
<dbReference type="GO" id="GO:0004197">
    <property type="term" value="F:cysteine-type endopeptidase activity"/>
    <property type="evidence" value="ECO:0007669"/>
    <property type="project" value="InterPro"/>
</dbReference>
<dbReference type="AlphaFoldDB" id="A0AAP5I2T5"/>
<feature type="domain" description="Sulfatase-modifying factor enzyme-like" evidence="2">
    <location>
        <begin position="457"/>
        <end position="694"/>
    </location>
</feature>
<comment type="caution">
    <text evidence="3">The sequence shown here is derived from an EMBL/GenBank/DDBJ whole genome shotgun (WGS) entry which is preliminary data.</text>
</comment>
<dbReference type="Proteomes" id="UP000667802">
    <property type="component" value="Unassembled WGS sequence"/>
</dbReference>
<organism evidence="3 4">
    <name type="scientific">Aetokthonos hydrillicola Thurmond2011</name>
    <dbReference type="NCBI Taxonomy" id="2712845"/>
    <lineage>
        <taxon>Bacteria</taxon>
        <taxon>Bacillati</taxon>
        <taxon>Cyanobacteriota</taxon>
        <taxon>Cyanophyceae</taxon>
        <taxon>Nostocales</taxon>
        <taxon>Hapalosiphonaceae</taxon>
        <taxon>Aetokthonos</taxon>
    </lineage>
</organism>
<sequence length="702" mass="79328">MAKVALLIGVSEYKPGLNPLPAAVKDVEAMRRVLLNSQMGNFAVENITVLENPQPLEMQYAIYNLFANRQRDDLVLLYFSGHGIKDESGRLYLASRETYKENGGLVKPSAVEARQLHDNMNESRSERQVIILDCCFSGAIAKGLTVKDDGKVDLQTQLGGKGRAILTSSTSTQYSFAEEGSELSVYTRYLVEGIEKGAADQDGDGWITVDELHDYACGKVKEASPAMTPKFYPVEEGYKIRLAKAPVDDPYLKYRKEVENIAKENEGEISRINRSYLNELRNNWSLRPEESDNIEAEVLRPYLIRQDKLRRYEQVFTEVIQQQNSLTQRDRKELKRLQQALNLRDEDIAPIEKRITRQTSRLSLPQILTRQQFIRLAGFGGAGLLGTIVVSQAFREDNQPKNDSQPSVVPSPSANETKLQQFEFPVVKVDAKGKITSRTTKNANFFTEDLGNGVTLDMVEIPGGKFVMGSPSTEKDRSNSESPQHNVTIKPFFMGKFTITQQQYQAIMGKNPSNFKGEKHPVEQVSWDDAIAFCAELSKTTGKTYRLPSEAEWEYACRGWTTTPFYFGETITTDLANYRGTDWNNSGTVYNGNYGQGPKGIYRQETTEVGKFPPNACGLYDMHGNIWEWCQDTWHDSYEGAPDDGTAWVSDDKNNTNRLLRGGSWDNLPRSCRSAFRHRHARDYWYNNVGFRVVVVGLARTI</sequence>
<dbReference type="SUPFAM" id="SSF56436">
    <property type="entry name" value="C-type lectin-like"/>
    <property type="match status" value="1"/>
</dbReference>
<dbReference type="Pfam" id="PF00656">
    <property type="entry name" value="Peptidase_C14"/>
    <property type="match status" value="1"/>
</dbReference>
<dbReference type="RefSeq" id="WP_208338264.1">
    <property type="nucleotide sequence ID" value="NZ_CAWQFN010000041.1"/>
</dbReference>
<dbReference type="GO" id="GO:0120147">
    <property type="term" value="F:formylglycine-generating oxidase activity"/>
    <property type="evidence" value="ECO:0007669"/>
    <property type="project" value="TreeGrafter"/>
</dbReference>
<accession>A0AAP5I2T5</accession>
<gene>
    <name evidence="3" type="ORF">G7B40_004020</name>
</gene>
<proteinExistence type="predicted"/>
<evidence type="ECO:0000313" key="3">
    <source>
        <dbReference type="EMBL" id="MDR9893744.1"/>
    </source>
</evidence>
<dbReference type="EMBL" id="JAALHA020000001">
    <property type="protein sequence ID" value="MDR9893744.1"/>
    <property type="molecule type" value="Genomic_DNA"/>
</dbReference>
<evidence type="ECO:0000259" key="2">
    <source>
        <dbReference type="Pfam" id="PF03781"/>
    </source>
</evidence>